<dbReference type="Proteomes" id="UP001519287">
    <property type="component" value="Unassembled WGS sequence"/>
</dbReference>
<dbReference type="Gene3D" id="2.160.20.10">
    <property type="entry name" value="Single-stranded right-handed beta-helix, Pectin lyase-like"/>
    <property type="match status" value="3"/>
</dbReference>
<evidence type="ECO:0000313" key="3">
    <source>
        <dbReference type="Proteomes" id="UP001519287"/>
    </source>
</evidence>
<dbReference type="InterPro" id="IPR012334">
    <property type="entry name" value="Pectin_lyas_fold"/>
</dbReference>
<name>A0ABS4IS37_9BACL</name>
<gene>
    <name evidence="2" type="ORF">J2Z66_001992</name>
</gene>
<evidence type="ECO:0000313" key="2">
    <source>
        <dbReference type="EMBL" id="MBP1990394.1"/>
    </source>
</evidence>
<evidence type="ECO:0000259" key="1">
    <source>
        <dbReference type="Pfam" id="PF13229"/>
    </source>
</evidence>
<dbReference type="SMART" id="SM00710">
    <property type="entry name" value="PbH1"/>
    <property type="match status" value="9"/>
</dbReference>
<dbReference type="InterPro" id="IPR006626">
    <property type="entry name" value="PbH1"/>
</dbReference>
<proteinExistence type="predicted"/>
<feature type="domain" description="Right handed beta helix" evidence="1">
    <location>
        <begin position="322"/>
        <end position="456"/>
    </location>
</feature>
<keyword evidence="3" id="KW-1185">Reference proteome</keyword>
<protein>
    <recommendedName>
        <fullName evidence="1">Right handed beta helix domain-containing protein</fullName>
    </recommendedName>
</protein>
<dbReference type="InterPro" id="IPR011050">
    <property type="entry name" value="Pectin_lyase_fold/virulence"/>
</dbReference>
<accession>A0ABS4IS37</accession>
<dbReference type="RefSeq" id="WP_209971168.1">
    <property type="nucleotide sequence ID" value="NZ_JAGGLB010000004.1"/>
</dbReference>
<dbReference type="SUPFAM" id="SSF51126">
    <property type="entry name" value="Pectin lyase-like"/>
    <property type="match status" value="2"/>
</dbReference>
<comment type="caution">
    <text evidence="2">The sequence shown here is derived from an EMBL/GenBank/DDBJ whole genome shotgun (WGS) entry which is preliminary data.</text>
</comment>
<dbReference type="EMBL" id="JAGGLB010000004">
    <property type="protein sequence ID" value="MBP1990394.1"/>
    <property type="molecule type" value="Genomic_DNA"/>
</dbReference>
<sequence length="724" mass="78319">MKKKYLTLFSVLLAIPFILFFQKSDFQSTIKNMIQFNGAKAAAAASSVYQLIPADWGVHNDGTHPAETTKGLNDALKWAHDNGKTTFKVPAGTYMISKGTGSGNDKNDRIHMVSDMTFILDDKAIIQKEPNGYPYYVTLFVGVGVKNVMIKGGTYLGDRDTHDYSSGGTHEGGYGILTAGAFNVTIDGIKTEKFTGDGICIGGSGAYGQGIYKDNFESGGINEEGKLVSDSSKIRTKQSWKISDPTFDFTGALIIDNGQKLSNIFDIHFYKADGKFLSSAKNQRQNVYIPIPTGADSIRLVFVGTIQQGNYVELWNRVQSKDIIIQNSESSFNRRQGLTIGGAKNVVVQNNSFHDIGGIGGVAPMAGIDVEGGAGENGYINSEIVIRNNKFYNNSKYDLIFYDGHDGIAEGNHFASKGAIGLAISSPFTNSLIKDNHFDGSGINASHDATFINNRMDNSITLFVGPNLKIDGMIFTDSMFRISSNKAFGVEASNITIYNNNKSHSGMTLDGQPVHLKNITIIGEPLLRALGGSVADGSIFDNLKVIGYNAKYNLSVPRGTYNNCVFEASQSGVGEVAAITSGKFEFNGCKFKTKGTGLAITHADADVTVKNSNFEVLGNASAIHINAAKKIYIENNTITANNITNASTEIIRFNNILDKDKPFDILSAIIRGNIITTNIAAKGISTLYGGKGAPKYEIKNNKLYNAKLQLKADEININNQELTK</sequence>
<dbReference type="Pfam" id="PF13229">
    <property type="entry name" value="Beta_helix"/>
    <property type="match status" value="1"/>
</dbReference>
<organism evidence="2 3">
    <name type="scientific">Paenibacillus eucommiae</name>
    <dbReference type="NCBI Taxonomy" id="1355755"/>
    <lineage>
        <taxon>Bacteria</taxon>
        <taxon>Bacillati</taxon>
        <taxon>Bacillota</taxon>
        <taxon>Bacilli</taxon>
        <taxon>Bacillales</taxon>
        <taxon>Paenibacillaceae</taxon>
        <taxon>Paenibacillus</taxon>
    </lineage>
</organism>
<dbReference type="InterPro" id="IPR039448">
    <property type="entry name" value="Beta_helix"/>
</dbReference>
<reference evidence="2 3" key="1">
    <citation type="submission" date="2021-03" db="EMBL/GenBank/DDBJ databases">
        <title>Genomic Encyclopedia of Type Strains, Phase IV (KMG-IV): sequencing the most valuable type-strain genomes for metagenomic binning, comparative biology and taxonomic classification.</title>
        <authorList>
            <person name="Goeker M."/>
        </authorList>
    </citation>
    <scope>NUCLEOTIDE SEQUENCE [LARGE SCALE GENOMIC DNA]</scope>
    <source>
        <strain evidence="2 3">DSM 26048</strain>
    </source>
</reference>